<gene>
    <name evidence="10" type="ORF">ACFMB1_14180</name>
</gene>
<comment type="cofactor">
    <cofactor evidence="1 8">
        <name>FMN</name>
        <dbReference type="ChEBI" id="CHEBI:58210"/>
    </cofactor>
</comment>
<protein>
    <recommendedName>
        <fullName evidence="8">Putative NAD(P)H nitroreductase</fullName>
        <ecNumber evidence="8">1.-.-.-</ecNumber>
    </recommendedName>
</protein>
<evidence type="ECO:0000256" key="6">
    <source>
        <dbReference type="ARBA" id="ARBA00023002"/>
    </source>
</evidence>
<evidence type="ECO:0000313" key="10">
    <source>
        <dbReference type="EMBL" id="MFC6036702.1"/>
    </source>
</evidence>
<sequence length="208" mass="22859">MADGIKYPELGETLASAHPSQATLEALRTRRSTPADFLTGPGPDAEQLQDILTIAARAPDHRRVVPFRFIVFEGEARARFGLALKEVFVENEPEADEARAECEGNRFLRAPVVVAVISSTNPNHRTPEWEQILTSGAVCQNMLLAASAYGFAAQWLTEWYAFDEKALAALGLEPGEKVAGYVYIGTATEDPKERGRPDMKAIISRWGE</sequence>
<dbReference type="EMBL" id="JBHPON010000002">
    <property type="protein sequence ID" value="MFC6036702.1"/>
    <property type="molecule type" value="Genomic_DNA"/>
</dbReference>
<comment type="similarity">
    <text evidence="2 8">Belongs to the nitroreductase family.</text>
</comment>
<evidence type="ECO:0000256" key="8">
    <source>
        <dbReference type="PIRNR" id="PIRNR000232"/>
    </source>
</evidence>
<evidence type="ECO:0000259" key="9">
    <source>
        <dbReference type="Pfam" id="PF00881"/>
    </source>
</evidence>
<dbReference type="CDD" id="cd02135">
    <property type="entry name" value="YdjA-like"/>
    <property type="match status" value="1"/>
</dbReference>
<dbReference type="InterPro" id="IPR000415">
    <property type="entry name" value="Nitroreductase-like"/>
</dbReference>
<feature type="domain" description="Nitroreductase" evidence="9">
    <location>
        <begin position="27"/>
        <end position="185"/>
    </location>
</feature>
<name>A0ABW1L1A0_9PROT</name>
<dbReference type="InterPro" id="IPR029479">
    <property type="entry name" value="Nitroreductase"/>
</dbReference>
<dbReference type="PANTHER" id="PTHR43821">
    <property type="entry name" value="NAD(P)H NITROREDUCTASE YDJA-RELATED"/>
    <property type="match status" value="1"/>
</dbReference>
<proteinExistence type="inferred from homology"/>
<keyword evidence="7 8" id="KW-0520">NAD</keyword>
<dbReference type="RefSeq" id="WP_379882057.1">
    <property type="nucleotide sequence ID" value="NZ_JBHPON010000002.1"/>
</dbReference>
<comment type="caution">
    <text evidence="10">The sequence shown here is derived from an EMBL/GenBank/DDBJ whole genome shotgun (WGS) entry which is preliminary data.</text>
</comment>
<evidence type="ECO:0000256" key="1">
    <source>
        <dbReference type="ARBA" id="ARBA00001917"/>
    </source>
</evidence>
<dbReference type="Gene3D" id="3.40.109.10">
    <property type="entry name" value="NADH Oxidase"/>
    <property type="match status" value="1"/>
</dbReference>
<keyword evidence="6 8" id="KW-0560">Oxidoreductase</keyword>
<dbReference type="InterPro" id="IPR052530">
    <property type="entry name" value="NAD(P)H_nitroreductase"/>
</dbReference>
<evidence type="ECO:0000256" key="5">
    <source>
        <dbReference type="ARBA" id="ARBA00022857"/>
    </source>
</evidence>
<keyword evidence="5 8" id="KW-0521">NADP</keyword>
<evidence type="ECO:0000256" key="2">
    <source>
        <dbReference type="ARBA" id="ARBA00007118"/>
    </source>
</evidence>
<keyword evidence="4 8" id="KW-0288">FMN</keyword>
<dbReference type="PANTHER" id="PTHR43821:SF1">
    <property type="entry name" value="NAD(P)H NITROREDUCTASE YDJA-RELATED"/>
    <property type="match status" value="1"/>
</dbReference>
<dbReference type="PIRSF" id="PIRSF000232">
    <property type="entry name" value="YdjA"/>
    <property type="match status" value="1"/>
</dbReference>
<dbReference type="Proteomes" id="UP001596116">
    <property type="component" value="Unassembled WGS sequence"/>
</dbReference>
<keyword evidence="11" id="KW-1185">Reference proteome</keyword>
<evidence type="ECO:0000313" key="11">
    <source>
        <dbReference type="Proteomes" id="UP001596116"/>
    </source>
</evidence>
<evidence type="ECO:0000256" key="3">
    <source>
        <dbReference type="ARBA" id="ARBA00022630"/>
    </source>
</evidence>
<evidence type="ECO:0000256" key="7">
    <source>
        <dbReference type="ARBA" id="ARBA00023027"/>
    </source>
</evidence>
<dbReference type="Pfam" id="PF00881">
    <property type="entry name" value="Nitroreductase"/>
    <property type="match status" value="1"/>
</dbReference>
<organism evidence="10 11">
    <name type="scientific">Hyphococcus aureus</name>
    <dbReference type="NCBI Taxonomy" id="2666033"/>
    <lineage>
        <taxon>Bacteria</taxon>
        <taxon>Pseudomonadati</taxon>
        <taxon>Pseudomonadota</taxon>
        <taxon>Alphaproteobacteria</taxon>
        <taxon>Parvularculales</taxon>
        <taxon>Parvularculaceae</taxon>
        <taxon>Hyphococcus</taxon>
    </lineage>
</organism>
<dbReference type="InterPro" id="IPR026021">
    <property type="entry name" value="YdjA-like"/>
</dbReference>
<reference evidence="10 11" key="1">
    <citation type="submission" date="2024-09" db="EMBL/GenBank/DDBJ databases">
        <authorList>
            <person name="Zhang Z.-H."/>
        </authorList>
    </citation>
    <scope>NUCLEOTIDE SEQUENCE [LARGE SCALE GENOMIC DNA]</scope>
    <source>
        <strain evidence="10 11">HHTR114</strain>
    </source>
</reference>
<keyword evidence="3 8" id="KW-0285">Flavoprotein</keyword>
<dbReference type="SUPFAM" id="SSF55469">
    <property type="entry name" value="FMN-dependent nitroreductase-like"/>
    <property type="match status" value="1"/>
</dbReference>
<accession>A0ABW1L1A0</accession>
<dbReference type="EC" id="1.-.-.-" evidence="8"/>
<evidence type="ECO:0000256" key="4">
    <source>
        <dbReference type="ARBA" id="ARBA00022643"/>
    </source>
</evidence>